<gene>
    <name evidence="1" type="ORF">SDC9_166241</name>
</gene>
<sequence length="78" mass="8643">MSNKQATLLTAAGHAKRDKHGFSALKEAPKAAAQCLALYRPQTWPMSDGLSRAWAERSYLLAFANLHYNTMQIGYCQA</sequence>
<dbReference type="AlphaFoldDB" id="A0A645FYA3"/>
<evidence type="ECO:0000313" key="1">
    <source>
        <dbReference type="EMBL" id="MPN18876.1"/>
    </source>
</evidence>
<comment type="caution">
    <text evidence="1">The sequence shown here is derived from an EMBL/GenBank/DDBJ whole genome shotgun (WGS) entry which is preliminary data.</text>
</comment>
<reference evidence="1" key="1">
    <citation type="submission" date="2019-08" db="EMBL/GenBank/DDBJ databases">
        <authorList>
            <person name="Kucharzyk K."/>
            <person name="Murdoch R.W."/>
            <person name="Higgins S."/>
            <person name="Loffler F."/>
        </authorList>
    </citation>
    <scope>NUCLEOTIDE SEQUENCE</scope>
</reference>
<protein>
    <submittedName>
        <fullName evidence="1">Uncharacterized protein</fullName>
    </submittedName>
</protein>
<proteinExistence type="predicted"/>
<organism evidence="1">
    <name type="scientific">bioreactor metagenome</name>
    <dbReference type="NCBI Taxonomy" id="1076179"/>
    <lineage>
        <taxon>unclassified sequences</taxon>
        <taxon>metagenomes</taxon>
        <taxon>ecological metagenomes</taxon>
    </lineage>
</organism>
<dbReference type="EMBL" id="VSSQ01066299">
    <property type="protein sequence ID" value="MPN18876.1"/>
    <property type="molecule type" value="Genomic_DNA"/>
</dbReference>
<accession>A0A645FYA3</accession>
<name>A0A645FYA3_9ZZZZ</name>